<dbReference type="Pfam" id="PF13568">
    <property type="entry name" value="OMP_b-brl_2"/>
    <property type="match status" value="1"/>
</dbReference>
<dbReference type="RefSeq" id="WP_249972136.1">
    <property type="nucleotide sequence ID" value="NZ_JAMFLZ010000002.1"/>
</dbReference>
<evidence type="ECO:0000313" key="3">
    <source>
        <dbReference type="EMBL" id="MCL6294168.1"/>
    </source>
</evidence>
<dbReference type="EMBL" id="JAMFLZ010000002">
    <property type="protein sequence ID" value="MCL6294168.1"/>
    <property type="molecule type" value="Genomic_DNA"/>
</dbReference>
<evidence type="ECO:0000259" key="2">
    <source>
        <dbReference type="Pfam" id="PF13568"/>
    </source>
</evidence>
<reference evidence="3" key="1">
    <citation type="submission" date="2022-05" db="EMBL/GenBank/DDBJ databases">
        <authorList>
            <person name="Park J.-S."/>
        </authorList>
    </citation>
    <scope>NUCLEOTIDE SEQUENCE</scope>
    <source>
        <strain evidence="3">2012CJ34-3</strain>
    </source>
</reference>
<gene>
    <name evidence="3" type="ORF">M3P09_04140</name>
</gene>
<evidence type="ECO:0000313" key="4">
    <source>
        <dbReference type="Proteomes" id="UP001165381"/>
    </source>
</evidence>
<feature type="signal peptide" evidence="1">
    <location>
        <begin position="1"/>
        <end position="19"/>
    </location>
</feature>
<organism evidence="3 4">
    <name type="scientific">Jejuia spongiicola</name>
    <dbReference type="NCBI Taxonomy" id="2942207"/>
    <lineage>
        <taxon>Bacteria</taxon>
        <taxon>Pseudomonadati</taxon>
        <taxon>Bacteroidota</taxon>
        <taxon>Flavobacteriia</taxon>
        <taxon>Flavobacteriales</taxon>
        <taxon>Flavobacteriaceae</taxon>
        <taxon>Jejuia</taxon>
    </lineage>
</organism>
<dbReference type="InterPro" id="IPR025665">
    <property type="entry name" value="Beta-barrel_OMP_2"/>
</dbReference>
<accession>A0ABT0QC16</accession>
<evidence type="ECO:0000256" key="1">
    <source>
        <dbReference type="SAM" id="SignalP"/>
    </source>
</evidence>
<comment type="caution">
    <text evidence="3">The sequence shown here is derived from an EMBL/GenBank/DDBJ whole genome shotgun (WGS) entry which is preliminary data.</text>
</comment>
<name>A0ABT0QC16_9FLAO</name>
<protein>
    <submittedName>
        <fullName evidence="3">PorT family protein</fullName>
    </submittedName>
</protein>
<feature type="chain" id="PRO_5045445912" evidence="1">
    <location>
        <begin position="20"/>
        <end position="243"/>
    </location>
</feature>
<proteinExistence type="predicted"/>
<keyword evidence="4" id="KW-1185">Reference proteome</keyword>
<sequence>MKHLFLLLVFFLVVQTSDAQLFKREKVTYDANQGRGTTDNNLLRWGYFLGINNYDFNFDYNEDLRDIYVKRSPGFSVGLIGNLRINKFIDLRLEPGLLITTRELYYSQTYFEGFPDLNNSDLKREVKSTYIHIPLLVKLSTKRINNFKPFIVGGVSTALNLSSNETNPNDNSNGQFRTKKNMLFYELGFGVDLYLYNFKFTPSIRGLFAINDELVRDTDPNSPWTSNIASMKTRGVFINFTFQ</sequence>
<feature type="domain" description="Outer membrane protein beta-barrel" evidence="2">
    <location>
        <begin position="41"/>
        <end position="213"/>
    </location>
</feature>
<keyword evidence="1" id="KW-0732">Signal</keyword>
<dbReference type="Proteomes" id="UP001165381">
    <property type="component" value="Unassembled WGS sequence"/>
</dbReference>